<evidence type="ECO:0000313" key="3">
    <source>
        <dbReference type="Proteomes" id="UP000656244"/>
    </source>
</evidence>
<reference evidence="2" key="1">
    <citation type="submission" date="2020-08" db="EMBL/GenBank/DDBJ databases">
        <title>Hyunsoonleella sp. strain SJ7 genome sequencing and assembly.</title>
        <authorList>
            <person name="Kim I."/>
        </authorList>
    </citation>
    <scope>NUCLEOTIDE SEQUENCE</scope>
    <source>
        <strain evidence="2">SJ7</strain>
    </source>
</reference>
<accession>A0A923KIV0</accession>
<keyword evidence="1" id="KW-0732">Signal</keyword>
<feature type="signal peptide" evidence="1">
    <location>
        <begin position="1"/>
        <end position="19"/>
    </location>
</feature>
<organism evidence="2 3">
    <name type="scientific">Hyunsoonleella aquatilis</name>
    <dbReference type="NCBI Taxonomy" id="2762758"/>
    <lineage>
        <taxon>Bacteria</taxon>
        <taxon>Pseudomonadati</taxon>
        <taxon>Bacteroidota</taxon>
        <taxon>Flavobacteriia</taxon>
        <taxon>Flavobacteriales</taxon>
        <taxon>Flavobacteriaceae</taxon>
    </lineage>
</organism>
<comment type="caution">
    <text evidence="2">The sequence shown here is derived from an EMBL/GenBank/DDBJ whole genome shotgun (WGS) entry which is preliminary data.</text>
</comment>
<gene>
    <name evidence="2" type="ORF">H7U19_12520</name>
</gene>
<sequence length="385" mass="44998">MKIKLLFLLTTILSFNCYSQISFENGYFIDNNNQKTNCLIKNLDWGDNPTEFKYKLSENSELNEKTIKSVKEFGIFNASKYVRSAVKIDRSSNKVDELDNERKAKFQEEELFLKVLVEGKSTLYSYIDRGLIRYFYSIGTSNIEQLVFKSYITPEFKIGKNNRFRNQLWNNLKCSDIKKSRVEKIKYRKSDLVNFFVTYNSCSNQEYINFEEKQKKDLFNLNIRPRLNFSSLSNDRNINIKNDLGFGFGIEAELVLPFHKNKWSFIIEPTYQSFGEKSTDGGSGDVIVNYSSIELHAGLRHYFFLNDNSKIFINASLIYDSSLNDSQINSQEITDAYNMAFGLGYKYKDKYSIELRHQTRRGLGFDSNWVADYETLSIVFGYSLF</sequence>
<dbReference type="Proteomes" id="UP000656244">
    <property type="component" value="Unassembled WGS sequence"/>
</dbReference>
<name>A0A923KIV0_9FLAO</name>
<dbReference type="AlphaFoldDB" id="A0A923KIV0"/>
<feature type="chain" id="PRO_5036953884" evidence="1">
    <location>
        <begin position="20"/>
        <end position="385"/>
    </location>
</feature>
<evidence type="ECO:0000256" key="1">
    <source>
        <dbReference type="SAM" id="SignalP"/>
    </source>
</evidence>
<protein>
    <submittedName>
        <fullName evidence="2">tRNA modification GTPase</fullName>
    </submittedName>
</protein>
<evidence type="ECO:0000313" key="2">
    <source>
        <dbReference type="EMBL" id="MBC3759234.1"/>
    </source>
</evidence>
<keyword evidence="3" id="KW-1185">Reference proteome</keyword>
<proteinExistence type="predicted"/>
<dbReference type="EMBL" id="JACNMF010000004">
    <property type="protein sequence ID" value="MBC3759234.1"/>
    <property type="molecule type" value="Genomic_DNA"/>
</dbReference>